<dbReference type="EMBL" id="BBMS01000079">
    <property type="protein sequence ID" value="GAL29985.1"/>
    <property type="molecule type" value="Genomic_DNA"/>
</dbReference>
<evidence type="ECO:0000313" key="1">
    <source>
        <dbReference type="EMBL" id="GAL29985.1"/>
    </source>
</evidence>
<keyword evidence="2" id="KW-1185">Reference proteome</keyword>
<dbReference type="Proteomes" id="UP000029223">
    <property type="component" value="Unassembled WGS sequence"/>
</dbReference>
<organism evidence="1 2">
    <name type="scientific">Vibrio variabilis</name>
    <dbReference type="NCBI Taxonomy" id="990271"/>
    <lineage>
        <taxon>Bacteria</taxon>
        <taxon>Pseudomonadati</taxon>
        <taxon>Pseudomonadota</taxon>
        <taxon>Gammaproteobacteria</taxon>
        <taxon>Vibrionales</taxon>
        <taxon>Vibrionaceae</taxon>
        <taxon>Vibrio</taxon>
    </lineage>
</organism>
<comment type="caution">
    <text evidence="1">The sequence shown here is derived from an EMBL/GenBank/DDBJ whole genome shotgun (WGS) entry which is preliminary data.</text>
</comment>
<protein>
    <submittedName>
        <fullName evidence="1">Uncharacterized protein</fullName>
    </submittedName>
</protein>
<reference evidence="2" key="1">
    <citation type="submission" date="2014-09" db="EMBL/GenBank/DDBJ databases">
        <title>Vibrio variabilis JCM 19239. (C206) whole genome shotgun sequence.</title>
        <authorList>
            <person name="Sawabe T."/>
            <person name="Meirelles P."/>
            <person name="Nakanishi M."/>
            <person name="Sayaka M."/>
            <person name="Hattori M."/>
            <person name="Ohkuma M."/>
        </authorList>
    </citation>
    <scope>NUCLEOTIDE SEQUENCE [LARGE SCALE GENOMIC DNA]</scope>
    <source>
        <strain evidence="2">JCM 19239</strain>
    </source>
</reference>
<gene>
    <name evidence="1" type="ORF">JCM19239_7854</name>
</gene>
<sequence length="90" mass="10298">MSLVTLDEQQMIERLHEQQSAFKEAPFISRELRRANLLKLEKVLRDNQAAICEAIAKDFGHRSSTETALLELFHPSKALSMRVNNSKMDA</sequence>
<proteinExistence type="predicted"/>
<name>A0ABQ0JMI8_9VIBR</name>
<evidence type="ECO:0000313" key="2">
    <source>
        <dbReference type="Proteomes" id="UP000029223"/>
    </source>
</evidence>
<accession>A0ABQ0JMI8</accession>